<dbReference type="PANTHER" id="PTHR43788:SF8">
    <property type="entry name" value="DNA-BINDING PROTEIN SMUBP-2"/>
    <property type="match status" value="1"/>
</dbReference>
<accession>A0A6A6JEN0</accession>
<proteinExistence type="predicted"/>
<keyword evidence="7" id="KW-1185">Reference proteome</keyword>
<evidence type="ECO:0000313" key="7">
    <source>
        <dbReference type="Proteomes" id="UP000800097"/>
    </source>
</evidence>
<dbReference type="GeneID" id="54554857"/>
<dbReference type="SUPFAM" id="SSF52540">
    <property type="entry name" value="P-loop containing nucleoside triphosphate hydrolases"/>
    <property type="match status" value="1"/>
</dbReference>
<evidence type="ECO:0000313" key="6">
    <source>
        <dbReference type="EMBL" id="KAF2274438.1"/>
    </source>
</evidence>
<feature type="domain" description="DNA2/NAM7 helicase-like C-terminal" evidence="5">
    <location>
        <begin position="85"/>
        <end position="243"/>
    </location>
</feature>
<dbReference type="Gene3D" id="3.40.50.300">
    <property type="entry name" value="P-loop containing nucleotide triphosphate hydrolases"/>
    <property type="match status" value="1"/>
</dbReference>
<dbReference type="PANTHER" id="PTHR43788">
    <property type="entry name" value="DNA2/NAM7 HELICASE FAMILY MEMBER"/>
    <property type="match status" value="1"/>
</dbReference>
<name>A0A6A6JEN0_WESOR</name>
<evidence type="ECO:0000256" key="4">
    <source>
        <dbReference type="ARBA" id="ARBA00022840"/>
    </source>
</evidence>
<evidence type="ECO:0000256" key="1">
    <source>
        <dbReference type="ARBA" id="ARBA00022741"/>
    </source>
</evidence>
<dbReference type="RefSeq" id="XP_033651977.1">
    <property type="nucleotide sequence ID" value="XM_033801682.1"/>
</dbReference>
<dbReference type="InterPro" id="IPR027417">
    <property type="entry name" value="P-loop_NTPase"/>
</dbReference>
<keyword evidence="4" id="KW-0067">ATP-binding</keyword>
<dbReference type="InterPro" id="IPR041679">
    <property type="entry name" value="DNA2/NAM7-like_C"/>
</dbReference>
<dbReference type="AlphaFoldDB" id="A0A6A6JEN0"/>
<dbReference type="InterPro" id="IPR050534">
    <property type="entry name" value="Coronavir_polyprotein_1ab"/>
</dbReference>
<keyword evidence="2" id="KW-0378">Hydrolase</keyword>
<dbReference type="InterPro" id="IPR047187">
    <property type="entry name" value="SF1_C_Upf1"/>
</dbReference>
<protein>
    <recommendedName>
        <fullName evidence="5">DNA2/NAM7 helicase-like C-terminal domain-containing protein</fullName>
    </recommendedName>
</protein>
<keyword evidence="3" id="KW-0347">Helicase</keyword>
<dbReference type="CDD" id="cd18808">
    <property type="entry name" value="SF1_C_Upf1"/>
    <property type="match status" value="1"/>
</dbReference>
<dbReference type="GO" id="GO:0016787">
    <property type="term" value="F:hydrolase activity"/>
    <property type="evidence" value="ECO:0007669"/>
    <property type="project" value="UniProtKB-KW"/>
</dbReference>
<sequence>MGCSTTRCPGPSTMSVIEVIRAPSRRPCSPALVRRRRVWLPCAPPPRVGRLQTKGRRWRLSRTSSRNPVFLSTGAVASMKIATRYAHSIRASRNVSPAAALLRECSVFAPPTAEFFVNVNSPDTFDPVTMSRYNQGGINMIRKLIGEFLTVPGLQEKDILVVSFYSLDVKHLTKALRADNRDGMRVSSIDGSQGSEARVVILHCVRGCAGDKKSPFTPFMTDWKRLNVATSRAKDLLIMVGNMEGWDACKREHEARFEQSAKTLGLLIKSLKDGRCVTE</sequence>
<dbReference type="OrthoDB" id="3946031at2759"/>
<dbReference type="Proteomes" id="UP000800097">
    <property type="component" value="Unassembled WGS sequence"/>
</dbReference>
<dbReference type="GO" id="GO:0043139">
    <property type="term" value="F:5'-3' DNA helicase activity"/>
    <property type="evidence" value="ECO:0007669"/>
    <property type="project" value="TreeGrafter"/>
</dbReference>
<dbReference type="GO" id="GO:0005524">
    <property type="term" value="F:ATP binding"/>
    <property type="evidence" value="ECO:0007669"/>
    <property type="project" value="UniProtKB-KW"/>
</dbReference>
<dbReference type="Pfam" id="PF13087">
    <property type="entry name" value="AAA_12"/>
    <property type="match status" value="1"/>
</dbReference>
<dbReference type="EMBL" id="ML986503">
    <property type="protein sequence ID" value="KAF2274438.1"/>
    <property type="molecule type" value="Genomic_DNA"/>
</dbReference>
<keyword evidence="1" id="KW-0547">Nucleotide-binding</keyword>
<evidence type="ECO:0000259" key="5">
    <source>
        <dbReference type="Pfam" id="PF13087"/>
    </source>
</evidence>
<reference evidence="6" key="1">
    <citation type="journal article" date="2020" name="Stud. Mycol.">
        <title>101 Dothideomycetes genomes: a test case for predicting lifestyles and emergence of pathogens.</title>
        <authorList>
            <person name="Haridas S."/>
            <person name="Albert R."/>
            <person name="Binder M."/>
            <person name="Bloem J."/>
            <person name="Labutti K."/>
            <person name="Salamov A."/>
            <person name="Andreopoulos B."/>
            <person name="Baker S."/>
            <person name="Barry K."/>
            <person name="Bills G."/>
            <person name="Bluhm B."/>
            <person name="Cannon C."/>
            <person name="Castanera R."/>
            <person name="Culley D."/>
            <person name="Daum C."/>
            <person name="Ezra D."/>
            <person name="Gonzalez J."/>
            <person name="Henrissat B."/>
            <person name="Kuo A."/>
            <person name="Liang C."/>
            <person name="Lipzen A."/>
            <person name="Lutzoni F."/>
            <person name="Magnuson J."/>
            <person name="Mondo S."/>
            <person name="Nolan M."/>
            <person name="Ohm R."/>
            <person name="Pangilinan J."/>
            <person name="Park H.-J."/>
            <person name="Ramirez L."/>
            <person name="Alfaro M."/>
            <person name="Sun H."/>
            <person name="Tritt A."/>
            <person name="Yoshinaga Y."/>
            <person name="Zwiers L.-H."/>
            <person name="Turgeon B."/>
            <person name="Goodwin S."/>
            <person name="Spatafora J."/>
            <person name="Crous P."/>
            <person name="Grigoriev I."/>
        </authorList>
    </citation>
    <scope>NUCLEOTIDE SEQUENCE</scope>
    <source>
        <strain evidence="6">CBS 379.55</strain>
    </source>
</reference>
<gene>
    <name evidence="6" type="ORF">EI97DRAFT_468874</name>
</gene>
<organism evidence="6 7">
    <name type="scientific">Westerdykella ornata</name>
    <dbReference type="NCBI Taxonomy" id="318751"/>
    <lineage>
        <taxon>Eukaryota</taxon>
        <taxon>Fungi</taxon>
        <taxon>Dikarya</taxon>
        <taxon>Ascomycota</taxon>
        <taxon>Pezizomycotina</taxon>
        <taxon>Dothideomycetes</taxon>
        <taxon>Pleosporomycetidae</taxon>
        <taxon>Pleosporales</taxon>
        <taxon>Sporormiaceae</taxon>
        <taxon>Westerdykella</taxon>
    </lineage>
</organism>
<evidence type="ECO:0000256" key="2">
    <source>
        <dbReference type="ARBA" id="ARBA00022801"/>
    </source>
</evidence>
<evidence type="ECO:0000256" key="3">
    <source>
        <dbReference type="ARBA" id="ARBA00022806"/>
    </source>
</evidence>